<feature type="domain" description="Alkaline proteinase inhibitor/ Outer membrane lipoprotein Omp19" evidence="10">
    <location>
        <begin position="84"/>
        <end position="174"/>
    </location>
</feature>
<dbReference type="EMBL" id="SDVB01000311">
    <property type="protein sequence ID" value="RYC04601.1"/>
    <property type="molecule type" value="Genomic_DNA"/>
</dbReference>
<dbReference type="SUPFAM" id="SSF50882">
    <property type="entry name" value="beta-Barrel protease inhibitors"/>
    <property type="match status" value="1"/>
</dbReference>
<evidence type="ECO:0000256" key="2">
    <source>
        <dbReference type="ARBA" id="ARBA00007138"/>
    </source>
</evidence>
<evidence type="ECO:0000313" key="11">
    <source>
        <dbReference type="EMBL" id="RYC04601.1"/>
    </source>
</evidence>
<dbReference type="GO" id="GO:0004866">
    <property type="term" value="F:endopeptidase inhibitor activity"/>
    <property type="evidence" value="ECO:0007669"/>
    <property type="project" value="InterPro"/>
</dbReference>
<evidence type="ECO:0000256" key="8">
    <source>
        <dbReference type="PIRNR" id="PIRNR034005"/>
    </source>
</evidence>
<keyword evidence="7" id="KW-0449">Lipoprotein</keyword>
<evidence type="ECO:0000313" key="12">
    <source>
        <dbReference type="Proteomes" id="UP000291088"/>
    </source>
</evidence>
<dbReference type="PROSITE" id="PS51257">
    <property type="entry name" value="PROKAR_LIPOPROTEIN"/>
    <property type="match status" value="1"/>
</dbReference>
<evidence type="ECO:0000256" key="9">
    <source>
        <dbReference type="SAM" id="MobiDB-lite"/>
    </source>
</evidence>
<keyword evidence="5" id="KW-0564">Palmitate</keyword>
<dbReference type="GO" id="GO:0009279">
    <property type="term" value="C:cell outer membrane"/>
    <property type="evidence" value="ECO:0007669"/>
    <property type="project" value="UniProtKB-SubCell"/>
</dbReference>
<evidence type="ECO:0000256" key="1">
    <source>
        <dbReference type="ARBA" id="ARBA00004459"/>
    </source>
</evidence>
<evidence type="ECO:0000256" key="6">
    <source>
        <dbReference type="ARBA" id="ARBA00023237"/>
    </source>
</evidence>
<feature type="compositionally biased region" description="Low complexity" evidence="9">
    <location>
        <begin position="30"/>
        <end position="47"/>
    </location>
</feature>
<dbReference type="PIRSF" id="PIRSF034005">
    <property type="entry name" value="OM_lipoprot_Omp19_bac"/>
    <property type="match status" value="1"/>
</dbReference>
<dbReference type="InterPro" id="IPR010571">
    <property type="entry name" value="OM_lipoprot_Omp19_bac"/>
</dbReference>
<evidence type="ECO:0000256" key="5">
    <source>
        <dbReference type="ARBA" id="ARBA00023139"/>
    </source>
</evidence>
<name>A0A4Q2SI76_9HYPH</name>
<evidence type="ECO:0000256" key="7">
    <source>
        <dbReference type="ARBA" id="ARBA00023288"/>
    </source>
</evidence>
<comment type="caution">
    <text evidence="11">The sequence shown here is derived from an EMBL/GenBank/DDBJ whole genome shotgun (WGS) entry which is preliminary data.</text>
</comment>
<feature type="region of interest" description="Disordered" evidence="9">
    <location>
        <begin position="25"/>
        <end position="71"/>
    </location>
</feature>
<keyword evidence="6 8" id="KW-0998">Cell outer membrane</keyword>
<dbReference type="Proteomes" id="UP000291088">
    <property type="component" value="Unassembled WGS sequence"/>
</dbReference>
<dbReference type="OrthoDB" id="7677911at2"/>
<comment type="subcellular location">
    <subcellularLocation>
        <location evidence="1">Cell outer membrane</location>
        <topology evidence="1">Lipid-anchor</topology>
    </subcellularLocation>
</comment>
<dbReference type="AlphaFoldDB" id="A0A4Q2SI76"/>
<reference evidence="11 12" key="1">
    <citation type="submission" date="2019-01" db="EMBL/GenBank/DDBJ databases">
        <authorList>
            <person name="Deng T."/>
        </authorList>
    </citation>
    <scope>NUCLEOTIDE SEQUENCE [LARGE SCALE GENOMIC DNA]</scope>
    <source>
        <strain evidence="11 12">F8825</strain>
    </source>
</reference>
<keyword evidence="12" id="KW-1185">Reference proteome</keyword>
<evidence type="ECO:0000256" key="3">
    <source>
        <dbReference type="ARBA" id="ARBA00022729"/>
    </source>
</evidence>
<proteinExistence type="inferred from homology"/>
<gene>
    <name evidence="11" type="ORF">EUU22_20800</name>
</gene>
<comment type="similarity">
    <text evidence="2 8">Belongs to the rhizobiaceae omp19 lipoprotein family.</text>
</comment>
<evidence type="ECO:0000256" key="4">
    <source>
        <dbReference type="ARBA" id="ARBA00023136"/>
    </source>
</evidence>
<dbReference type="InterPro" id="IPR021140">
    <property type="entry name" value="Inh/Omp19"/>
</dbReference>
<evidence type="ECO:0000259" key="10">
    <source>
        <dbReference type="Pfam" id="PF02974"/>
    </source>
</evidence>
<dbReference type="RefSeq" id="WP_129333899.1">
    <property type="nucleotide sequence ID" value="NZ_SDVB01000311.1"/>
</dbReference>
<dbReference type="Gene3D" id="2.40.128.10">
    <property type="match status" value="1"/>
</dbReference>
<dbReference type="Pfam" id="PF02974">
    <property type="entry name" value="Inh"/>
    <property type="match status" value="1"/>
</dbReference>
<dbReference type="InterPro" id="IPR016085">
    <property type="entry name" value="Protease_inh_B-barrel_dom"/>
</dbReference>
<protein>
    <recommendedName>
        <fullName evidence="8">Outer membrane lipoprotein omp19</fullName>
    </recommendedName>
</protein>
<organism evidence="11 12">
    <name type="scientific">Ciceribacter ferrooxidans</name>
    <dbReference type="NCBI Taxonomy" id="2509717"/>
    <lineage>
        <taxon>Bacteria</taxon>
        <taxon>Pseudomonadati</taxon>
        <taxon>Pseudomonadota</taxon>
        <taxon>Alphaproteobacteria</taxon>
        <taxon>Hyphomicrobiales</taxon>
        <taxon>Rhizobiaceae</taxon>
        <taxon>Ciceribacter</taxon>
    </lineage>
</organism>
<keyword evidence="3" id="KW-0732">Signal</keyword>
<keyword evidence="4 8" id="KW-0472">Membrane</keyword>
<sequence length="174" mass="17718">MKFKYAATGVAVVLSLAGCQRTSYSGLDNSSSSLPPLQAQPVPSVQSGQLPPPGGATDPSQFPAAPSGAPTSVAAAAPATALDVTKESMVGNWRVTNAGASCDMFLTLTNLGSGSRGGTRGCAGPLTTMGSWEVEGKQVVLKDRNGNVIGRLYKTADTRFDGTTNNGQPVSLSR</sequence>
<accession>A0A4Q2SI76</accession>